<dbReference type="PANTHER" id="PTHR43283">
    <property type="entry name" value="BETA-LACTAMASE-RELATED"/>
    <property type="match status" value="1"/>
</dbReference>
<organism evidence="2 3">
    <name type="scientific">Flavihumibacter stibioxidans</name>
    <dbReference type="NCBI Taxonomy" id="1834163"/>
    <lineage>
        <taxon>Bacteria</taxon>
        <taxon>Pseudomonadati</taxon>
        <taxon>Bacteroidota</taxon>
        <taxon>Chitinophagia</taxon>
        <taxon>Chitinophagales</taxon>
        <taxon>Chitinophagaceae</taxon>
        <taxon>Flavihumibacter</taxon>
    </lineage>
</organism>
<dbReference type="InterPro" id="IPR012338">
    <property type="entry name" value="Beta-lactam/transpept-like"/>
</dbReference>
<dbReference type="Gene3D" id="3.40.710.10">
    <property type="entry name" value="DD-peptidase/beta-lactamase superfamily"/>
    <property type="match status" value="1"/>
</dbReference>
<evidence type="ECO:0000313" key="2">
    <source>
        <dbReference type="EMBL" id="MBC6489651.1"/>
    </source>
</evidence>
<dbReference type="InterPro" id="IPR001466">
    <property type="entry name" value="Beta-lactam-related"/>
</dbReference>
<feature type="domain" description="Beta-lactamase-related" evidence="1">
    <location>
        <begin position="92"/>
        <end position="360"/>
    </location>
</feature>
<dbReference type="Proteomes" id="UP000765802">
    <property type="component" value="Unassembled WGS sequence"/>
</dbReference>
<proteinExistence type="predicted"/>
<dbReference type="SUPFAM" id="SSF56601">
    <property type="entry name" value="beta-lactamase/transpeptidase-like"/>
    <property type="match status" value="1"/>
</dbReference>
<keyword evidence="3" id="KW-1185">Reference proteome</keyword>
<reference evidence="2 3" key="1">
    <citation type="submission" date="2016-07" db="EMBL/GenBank/DDBJ databases">
        <title>Genome analysis of Flavihumibacter stibioxidans YS-17.</title>
        <authorList>
            <person name="Shi K."/>
            <person name="Han Y."/>
            <person name="Wang G."/>
        </authorList>
    </citation>
    <scope>NUCLEOTIDE SEQUENCE [LARGE SCALE GENOMIC DNA]</scope>
    <source>
        <strain evidence="2 3">YS-17</strain>
    </source>
</reference>
<protein>
    <recommendedName>
        <fullName evidence="1">Beta-lactamase-related domain-containing protein</fullName>
    </recommendedName>
</protein>
<gene>
    <name evidence="2" type="ORF">BC349_01620</name>
</gene>
<sequence length="380" mass="43526">MNRHFTILTFCFLLAVCCSCKIIKPVYYNLPDEKDAKRFPYRTVLQGPYSSIFNFKKTNDTPDVVKHIRIENKSLNATGVTLNQFVKLHKTISFAVIRNDSLLFEYYAGNYSATKNVTSFSIAKAYITMLVGIAIKEGYIKTVNDPITDYITEWKDKPGYNLITIKDLLRHTSGLKFTESVFNPESDQLQFYYGTTLRKNILASAIREPPGLHFDYQSENPSLLALILERTTGKTVSNYLQQKIWNQIGTEAPALWSTDRNDSAAIEKAFCCLNARTLDFAKFARLLLNKGNWNGKQIIPQQWIEESINRNTEQGGKISYGYNMGIGPVAYNSFYPIGLYGQLLYIYPAKNIIIVRFGNADINYNPNYWKEMMLQLIDQL</sequence>
<accession>A0ABR7M4Q4</accession>
<dbReference type="EMBL" id="MBUA01000001">
    <property type="protein sequence ID" value="MBC6489651.1"/>
    <property type="molecule type" value="Genomic_DNA"/>
</dbReference>
<dbReference type="InterPro" id="IPR050789">
    <property type="entry name" value="Diverse_Enzym_Activities"/>
</dbReference>
<name>A0ABR7M4Q4_9BACT</name>
<comment type="caution">
    <text evidence="2">The sequence shown here is derived from an EMBL/GenBank/DDBJ whole genome shotgun (WGS) entry which is preliminary data.</text>
</comment>
<dbReference type="PANTHER" id="PTHR43283:SF7">
    <property type="entry name" value="BETA-LACTAMASE-RELATED DOMAIN-CONTAINING PROTEIN"/>
    <property type="match status" value="1"/>
</dbReference>
<evidence type="ECO:0000259" key="1">
    <source>
        <dbReference type="Pfam" id="PF00144"/>
    </source>
</evidence>
<dbReference type="Pfam" id="PF00144">
    <property type="entry name" value="Beta-lactamase"/>
    <property type="match status" value="1"/>
</dbReference>
<evidence type="ECO:0000313" key="3">
    <source>
        <dbReference type="Proteomes" id="UP000765802"/>
    </source>
</evidence>